<proteinExistence type="predicted"/>
<accession>A0A0B6WXB9</accession>
<dbReference type="EMBL" id="CBXV010000004">
    <property type="protein sequence ID" value="CDM64934.1"/>
    <property type="molecule type" value="Genomic_DNA"/>
</dbReference>
<feature type="transmembrane region" description="Helical" evidence="1">
    <location>
        <begin position="54"/>
        <end position="73"/>
    </location>
</feature>
<feature type="transmembrane region" description="Helical" evidence="1">
    <location>
        <begin position="20"/>
        <end position="42"/>
    </location>
</feature>
<name>A0A0B6WXB9_9BACT</name>
<feature type="transmembrane region" description="Helical" evidence="1">
    <location>
        <begin position="127"/>
        <end position="143"/>
    </location>
</feature>
<protein>
    <submittedName>
        <fullName evidence="2">Uncharacterized protein</fullName>
    </submittedName>
</protein>
<dbReference type="Proteomes" id="UP000031518">
    <property type="component" value="Unassembled WGS sequence"/>
</dbReference>
<dbReference type="AlphaFoldDB" id="A0A0B6WXB9"/>
<reference evidence="2 3" key="1">
    <citation type="submission" date="2013-12" db="EMBL/GenBank/DDBJ databases">
        <authorList>
            <person name="Stott M."/>
        </authorList>
    </citation>
    <scope>NUCLEOTIDE SEQUENCE [LARGE SCALE GENOMIC DNA]</scope>
    <source>
        <strain evidence="2 3">K22</strain>
    </source>
</reference>
<evidence type="ECO:0000313" key="3">
    <source>
        <dbReference type="Proteomes" id="UP000031518"/>
    </source>
</evidence>
<sequence length="157" mass="16861">MEGAMIEMERRQRRAAQVCLGAVALTLALVFSSFIISSSRFVEERRPSDSSFEIALWGVVLLAGIGSIALRRVQLGAARLRRIAATGGQLRVLAACERAALWGAALGGGIAVLGFAIALLTGEPFDMLRAALIASIAMFYNYPRAESWRQIMAEFGG</sequence>
<feature type="transmembrane region" description="Helical" evidence="1">
    <location>
        <begin position="99"/>
        <end position="121"/>
    </location>
</feature>
<organism evidence="2 3">
    <name type="scientific">Pyrinomonas methylaliphatogenes</name>
    <dbReference type="NCBI Taxonomy" id="454194"/>
    <lineage>
        <taxon>Bacteria</taxon>
        <taxon>Pseudomonadati</taxon>
        <taxon>Acidobacteriota</taxon>
        <taxon>Blastocatellia</taxon>
        <taxon>Blastocatellales</taxon>
        <taxon>Pyrinomonadaceae</taxon>
        <taxon>Pyrinomonas</taxon>
    </lineage>
</organism>
<evidence type="ECO:0000256" key="1">
    <source>
        <dbReference type="SAM" id="Phobius"/>
    </source>
</evidence>
<dbReference type="STRING" id="454194.PYK22_00929"/>
<reference evidence="2 3" key="2">
    <citation type="submission" date="2015-01" db="EMBL/GenBank/DDBJ databases">
        <title>Complete genome sequence of Pyrinomonas methylaliphatogenes type strain K22T.</title>
        <authorList>
            <person name="Lee K.C.Y."/>
            <person name="Power J.F."/>
            <person name="Dunfield P.F."/>
            <person name="Morgan X.C."/>
            <person name="Huttenhower C."/>
            <person name="Stott M.B."/>
        </authorList>
    </citation>
    <scope>NUCLEOTIDE SEQUENCE [LARGE SCALE GENOMIC DNA]</scope>
    <source>
        <strain evidence="2 3">K22</strain>
    </source>
</reference>
<keyword evidence="1" id="KW-0812">Transmembrane</keyword>
<keyword evidence="1" id="KW-1133">Transmembrane helix</keyword>
<evidence type="ECO:0000313" key="2">
    <source>
        <dbReference type="EMBL" id="CDM64934.1"/>
    </source>
</evidence>
<gene>
    <name evidence="2" type="ORF">PYK22_00929</name>
</gene>
<keyword evidence="1" id="KW-0472">Membrane</keyword>
<keyword evidence="3" id="KW-1185">Reference proteome</keyword>